<evidence type="ECO:0000313" key="3">
    <source>
        <dbReference type="EMBL" id="EON63709.1"/>
    </source>
</evidence>
<accession>R7YPH3</accession>
<feature type="compositionally biased region" description="Polar residues" evidence="1">
    <location>
        <begin position="350"/>
        <end position="385"/>
    </location>
</feature>
<dbReference type="AlphaFoldDB" id="R7YPH3"/>
<protein>
    <recommendedName>
        <fullName evidence="2">Azaphilone pigments biosynthesis cluster protein L N-terminal domain-containing protein</fullName>
    </recommendedName>
</protein>
<proteinExistence type="predicted"/>
<dbReference type="EMBL" id="JH767564">
    <property type="protein sequence ID" value="EON63709.1"/>
    <property type="molecule type" value="Genomic_DNA"/>
</dbReference>
<gene>
    <name evidence="3" type="ORF">W97_02937</name>
</gene>
<dbReference type="Proteomes" id="UP000016924">
    <property type="component" value="Unassembled WGS sequence"/>
</dbReference>
<dbReference type="STRING" id="1168221.R7YPH3"/>
<keyword evidence="4" id="KW-1185">Reference proteome</keyword>
<feature type="compositionally biased region" description="Basic and acidic residues" evidence="1">
    <location>
        <begin position="393"/>
        <end position="410"/>
    </location>
</feature>
<dbReference type="OMA" id="QETERCI"/>
<dbReference type="HOGENOM" id="CLU_548602_0_0_1"/>
<organism evidence="3 4">
    <name type="scientific">Coniosporium apollinis (strain CBS 100218)</name>
    <name type="common">Rock-inhabiting black yeast</name>
    <dbReference type="NCBI Taxonomy" id="1168221"/>
    <lineage>
        <taxon>Eukaryota</taxon>
        <taxon>Fungi</taxon>
        <taxon>Dikarya</taxon>
        <taxon>Ascomycota</taxon>
        <taxon>Pezizomycotina</taxon>
        <taxon>Dothideomycetes</taxon>
        <taxon>Dothideomycetes incertae sedis</taxon>
        <taxon>Coniosporium</taxon>
    </lineage>
</organism>
<feature type="domain" description="Azaphilone pigments biosynthesis cluster protein L N-terminal" evidence="2">
    <location>
        <begin position="1"/>
        <end position="59"/>
    </location>
</feature>
<sequence>MDPLSVTASIVGLLAAAGKVGETLTPVISNFKNAPRAIESVAAEVQDFRTVLSSLQQFLLNLSSASPRRAALIQLDQVIVTLTDSVLTFSELEAVVVPLQAPPGSELLIKSRFKWVTQECIARGLLEKLQRNKSSLSLMLIILQWFVMPLLEVGNYLLSRTDDASQSNLDAADAQSALETHIATLLDGNQALSQTLDGLRDAFDARSMITRRIDDQSIDGADDDSRTITSATRQANRSSETILQASTLRFAFEDDLDASRVYRQAKRDACDCSFTSSIVRTDAWSIFSGLSLADLSVISVIALPLCSLDITNARHYTFGSLQAADPLAQSVPPDGIWTTPPTLLDLNGSHGVNNEATTQGAEPESNSPAWKKPTTNGEMETNPLSGPQIGPYEDDKAEQRPETKAEKEQCGDQQDDEQDSDSGADYDGVFYPCKGCGQVRLKSFFSPFPLGPSDIYARNPHCGWKGTDWRAPEIITSMSTTASTISVILCGRRRKHS</sequence>
<dbReference type="OrthoDB" id="19923at2759"/>
<evidence type="ECO:0000259" key="2">
    <source>
        <dbReference type="Pfam" id="PF17111"/>
    </source>
</evidence>
<feature type="compositionally biased region" description="Acidic residues" evidence="1">
    <location>
        <begin position="413"/>
        <end position="424"/>
    </location>
</feature>
<reference evidence="4" key="1">
    <citation type="submission" date="2012-06" db="EMBL/GenBank/DDBJ databases">
        <title>The genome sequence of Coniosporium apollinis CBS 100218.</title>
        <authorList>
            <consortium name="The Broad Institute Genome Sequencing Platform"/>
            <person name="Cuomo C."/>
            <person name="Gorbushina A."/>
            <person name="Noack S."/>
            <person name="Walker B."/>
            <person name="Young S.K."/>
            <person name="Zeng Q."/>
            <person name="Gargeya S."/>
            <person name="Fitzgerald M."/>
            <person name="Haas B."/>
            <person name="Abouelleil A."/>
            <person name="Alvarado L."/>
            <person name="Arachchi H.M."/>
            <person name="Berlin A.M."/>
            <person name="Chapman S.B."/>
            <person name="Goldberg J."/>
            <person name="Griggs A."/>
            <person name="Gujja S."/>
            <person name="Hansen M."/>
            <person name="Howarth C."/>
            <person name="Imamovic A."/>
            <person name="Larimer J."/>
            <person name="McCowan C."/>
            <person name="Montmayeur A."/>
            <person name="Murphy C."/>
            <person name="Neiman D."/>
            <person name="Pearson M."/>
            <person name="Priest M."/>
            <person name="Roberts A."/>
            <person name="Saif S."/>
            <person name="Shea T."/>
            <person name="Sisk P."/>
            <person name="Sykes S."/>
            <person name="Wortman J."/>
            <person name="Nusbaum C."/>
            <person name="Birren B."/>
        </authorList>
    </citation>
    <scope>NUCLEOTIDE SEQUENCE [LARGE SCALE GENOMIC DNA]</scope>
    <source>
        <strain evidence="4">CBS 100218</strain>
    </source>
</reference>
<name>R7YPH3_CONA1</name>
<feature type="region of interest" description="Disordered" evidence="1">
    <location>
        <begin position="332"/>
        <end position="425"/>
    </location>
</feature>
<dbReference type="eggNOG" id="ENOG502S58Q">
    <property type="taxonomic scope" value="Eukaryota"/>
</dbReference>
<evidence type="ECO:0000313" key="4">
    <source>
        <dbReference type="Proteomes" id="UP000016924"/>
    </source>
</evidence>
<dbReference type="RefSeq" id="XP_007779026.1">
    <property type="nucleotide sequence ID" value="XM_007780836.1"/>
</dbReference>
<dbReference type="InterPro" id="IPR031348">
    <property type="entry name" value="PigL_N"/>
</dbReference>
<dbReference type="Pfam" id="PF17111">
    <property type="entry name" value="PigL_N"/>
    <property type="match status" value="1"/>
</dbReference>
<evidence type="ECO:0000256" key="1">
    <source>
        <dbReference type="SAM" id="MobiDB-lite"/>
    </source>
</evidence>
<dbReference type="GeneID" id="19900248"/>